<proteinExistence type="predicted"/>
<keyword evidence="1" id="KW-0472">Membrane</keyword>
<dbReference type="AlphaFoldDB" id="A0AAW0FYI3"/>
<keyword evidence="2" id="KW-0732">Signal</keyword>
<dbReference type="InterPro" id="IPR052974">
    <property type="entry name" value="GH79_Enzymes"/>
</dbReference>
<dbReference type="Proteomes" id="UP001385951">
    <property type="component" value="Unassembled WGS sequence"/>
</dbReference>
<feature type="chain" id="PRO_5043979226" description="Beta-glucuronidase C-terminal domain-containing protein" evidence="2">
    <location>
        <begin position="26"/>
        <end position="678"/>
    </location>
</feature>
<dbReference type="Gene3D" id="3.20.20.80">
    <property type="entry name" value="Glycosidases"/>
    <property type="match status" value="1"/>
</dbReference>
<feature type="signal peptide" evidence="2">
    <location>
        <begin position="1"/>
        <end position="25"/>
    </location>
</feature>
<dbReference type="PANTHER" id="PTHR36183:SF2">
    <property type="entry name" value="BETA-GLUCURONIDASE C-TERMINAL DOMAIN-CONTAINING PROTEIN"/>
    <property type="match status" value="1"/>
</dbReference>
<dbReference type="InterPro" id="IPR017853">
    <property type="entry name" value="GH"/>
</dbReference>
<evidence type="ECO:0000256" key="2">
    <source>
        <dbReference type="SAM" id="SignalP"/>
    </source>
</evidence>
<feature type="domain" description="Beta-glucuronidase C-terminal" evidence="3">
    <location>
        <begin position="480"/>
        <end position="589"/>
    </location>
</feature>
<evidence type="ECO:0000313" key="4">
    <source>
        <dbReference type="EMBL" id="KAK7684494.1"/>
    </source>
</evidence>
<gene>
    <name evidence="4" type="ORF">QCA50_012441</name>
</gene>
<evidence type="ECO:0000313" key="5">
    <source>
        <dbReference type="Proteomes" id="UP001385951"/>
    </source>
</evidence>
<dbReference type="SUPFAM" id="SSF51445">
    <property type="entry name" value="(Trans)glycosidases"/>
    <property type="match status" value="1"/>
</dbReference>
<evidence type="ECO:0000259" key="3">
    <source>
        <dbReference type="Pfam" id="PF16862"/>
    </source>
</evidence>
<organism evidence="4 5">
    <name type="scientific">Cerrena zonata</name>
    <dbReference type="NCBI Taxonomy" id="2478898"/>
    <lineage>
        <taxon>Eukaryota</taxon>
        <taxon>Fungi</taxon>
        <taxon>Dikarya</taxon>
        <taxon>Basidiomycota</taxon>
        <taxon>Agaricomycotina</taxon>
        <taxon>Agaricomycetes</taxon>
        <taxon>Polyporales</taxon>
        <taxon>Cerrenaceae</taxon>
        <taxon>Cerrena</taxon>
    </lineage>
</organism>
<evidence type="ECO:0000256" key="1">
    <source>
        <dbReference type="SAM" id="Phobius"/>
    </source>
</evidence>
<dbReference type="PANTHER" id="PTHR36183">
    <property type="entry name" value="BETA-GLUCURONIDASE"/>
    <property type="match status" value="1"/>
</dbReference>
<dbReference type="EMBL" id="JASBNA010000025">
    <property type="protein sequence ID" value="KAK7684494.1"/>
    <property type="molecule type" value="Genomic_DNA"/>
</dbReference>
<name>A0AAW0FYI3_9APHY</name>
<sequence>MRMLVGLRTVALSSLFFLLISNVTAAVTVYGQTGVISQVQTDGSSPTATSSASSTFYTGLAAYNTTVLTAPALPNPLPATQFQVQLQGSSQDVNGLSIAQSGAFLGFSIEMSVVTQVIGLNTSFINPVFLNLMALLSQRAGRVDIRVGGNTQETAVLVDSSSLPAGIMIQKDKAASSNPTETPTLIYSAELIYLLSNVSALVNARWYLGIPMNDTTNLRLGIAEVAEAVLGQNLLGLQLGNEPDLYAGHGHRPSTYSQFDYFGEFGVVVQAMQDDANIPFRNNLIGPSVATGSWTPEMVWDTGFITSYTSSLIALSVEHYPDDNCAAAFPDSGFGDPKDTQAVFSDYLNHTSGINIIAPYLNSSAIAQQSGKPFLMFETNSASCGGFPGVSDSFGATLWALDYGLQMAASNFSGALLHVGGSDTAYNPFTPPPTNETGFHEWTIGSTFYSVLVMTEALGNTNTSQVIDIQANNNNEFTPGYAIYEQGSLSRVALFNYMTDPSGANDYTASIGVSGGNGTPSQVSVKYLQAPSVAVKQNITWAGQTLGTDIFKADGRFQGSESVQTVTCTSDGNGGNVCNVKVPAPGFALVFMSDGALQESSPTSVSTFATTSVTKTVNTVTVDPSVLATSNGQDGKVRAGLGSTSKGSANAAQSSIVAPGIATLLALLAGASIFRLRM</sequence>
<keyword evidence="5" id="KW-1185">Reference proteome</keyword>
<dbReference type="InterPro" id="IPR031728">
    <property type="entry name" value="GlcAase_C"/>
</dbReference>
<keyword evidence="1" id="KW-1133">Transmembrane helix</keyword>
<keyword evidence="1" id="KW-0812">Transmembrane</keyword>
<accession>A0AAW0FYI3</accession>
<dbReference type="Gene3D" id="2.60.40.1180">
    <property type="entry name" value="Golgi alpha-mannosidase II"/>
    <property type="match status" value="1"/>
</dbReference>
<feature type="transmembrane region" description="Helical" evidence="1">
    <location>
        <begin position="656"/>
        <end position="676"/>
    </location>
</feature>
<reference evidence="4 5" key="1">
    <citation type="submission" date="2022-09" db="EMBL/GenBank/DDBJ databases">
        <authorList>
            <person name="Palmer J.M."/>
        </authorList>
    </citation>
    <scope>NUCLEOTIDE SEQUENCE [LARGE SCALE GENOMIC DNA]</scope>
    <source>
        <strain evidence="4 5">DSM 7382</strain>
    </source>
</reference>
<comment type="caution">
    <text evidence="4">The sequence shown here is derived from an EMBL/GenBank/DDBJ whole genome shotgun (WGS) entry which is preliminary data.</text>
</comment>
<protein>
    <recommendedName>
        <fullName evidence="3">Beta-glucuronidase C-terminal domain-containing protein</fullName>
    </recommendedName>
</protein>
<dbReference type="Pfam" id="PF16862">
    <property type="entry name" value="Glyco_hydro_79C"/>
    <property type="match status" value="1"/>
</dbReference>
<dbReference type="InterPro" id="IPR013780">
    <property type="entry name" value="Glyco_hydro_b"/>
</dbReference>